<evidence type="ECO:0000313" key="12">
    <source>
        <dbReference type="Proteomes" id="UP000319449"/>
    </source>
</evidence>
<evidence type="ECO:0000313" key="11">
    <source>
        <dbReference type="EMBL" id="TWJ32372.1"/>
    </source>
</evidence>
<evidence type="ECO:0000256" key="1">
    <source>
        <dbReference type="ARBA" id="ARBA00004127"/>
    </source>
</evidence>
<accession>A0A562VK78</accession>
<dbReference type="EMBL" id="VLLN01000004">
    <property type="protein sequence ID" value="TWJ32372.1"/>
    <property type="molecule type" value="Genomic_DNA"/>
</dbReference>
<evidence type="ECO:0000313" key="10">
    <source>
        <dbReference type="EMBL" id="TWJ18339.1"/>
    </source>
</evidence>
<dbReference type="RefSeq" id="WP_211360499.1">
    <property type="nucleotide sequence ID" value="NZ_VLLN01000004.1"/>
</dbReference>
<evidence type="ECO:0000256" key="2">
    <source>
        <dbReference type="ARBA" id="ARBA00022448"/>
    </source>
</evidence>
<comment type="subcellular location">
    <subcellularLocation>
        <location evidence="1">Endomembrane system</location>
        <topology evidence="1">Multi-pass membrane protein</topology>
    </subcellularLocation>
</comment>
<keyword evidence="2" id="KW-0813">Transport</keyword>
<name>A0A562VK78_9BACT</name>
<dbReference type="PANTHER" id="PTHR31998">
    <property type="entry name" value="K(+)-INSENSITIVE PYROPHOSPHATE-ENERGIZED PROTON PUMP"/>
    <property type="match status" value="1"/>
</dbReference>
<dbReference type="GO" id="GO:0012505">
    <property type="term" value="C:endomembrane system"/>
    <property type="evidence" value="ECO:0007669"/>
    <property type="project" value="UniProtKB-SubCell"/>
</dbReference>
<feature type="transmembrane region" description="Helical" evidence="9">
    <location>
        <begin position="6"/>
        <end position="28"/>
    </location>
</feature>
<evidence type="ECO:0000256" key="8">
    <source>
        <dbReference type="ARBA" id="ARBA00023136"/>
    </source>
</evidence>
<evidence type="ECO:0000256" key="6">
    <source>
        <dbReference type="ARBA" id="ARBA00022989"/>
    </source>
</evidence>
<keyword evidence="7" id="KW-0406">Ion transport</keyword>
<evidence type="ECO:0000256" key="4">
    <source>
        <dbReference type="ARBA" id="ARBA00022842"/>
    </source>
</evidence>
<dbReference type="GO" id="GO:0009678">
    <property type="term" value="F:diphosphate hydrolysis-driven proton transmembrane transporter activity"/>
    <property type="evidence" value="ECO:0007669"/>
    <property type="project" value="InterPro"/>
</dbReference>
<keyword evidence="4" id="KW-0460">Magnesium</keyword>
<dbReference type="AlphaFoldDB" id="A0A562VK78"/>
<reference evidence="10 12" key="1">
    <citation type="submission" date="2019-07" db="EMBL/GenBank/DDBJ databases">
        <title>Genomic Encyclopedia of Archaeal and Bacterial Type Strains, Phase II (KMG-II): from individual species to whole genera.</title>
        <authorList>
            <person name="Goeker M."/>
        </authorList>
    </citation>
    <scope>NUCLEOTIDE SEQUENCE [LARGE SCALE GENOMIC DNA]</scope>
    <source>
        <strain evidence="10 12">ATCC BAA-1139</strain>
    </source>
</reference>
<keyword evidence="12" id="KW-1185">Reference proteome</keyword>
<keyword evidence="3 9" id="KW-0812">Transmembrane</keyword>
<sequence>MEQYAVYFALACAVAAIAYGLVSAQWILGLPQGNERMKQIAAAIQEGASAYMKRQYTIIAVVGVVMFVLLFATLGAKTAVGFAVGALFSGLTGFIGMFVSVRANIRTTEAAKSGIHKALNVAFKGGAITG</sequence>
<dbReference type="InterPro" id="IPR004131">
    <property type="entry name" value="PPase-energised_H-pump"/>
</dbReference>
<evidence type="ECO:0000256" key="5">
    <source>
        <dbReference type="ARBA" id="ARBA00022967"/>
    </source>
</evidence>
<organism evidence="10 12">
    <name type="scientific">Geobacter argillaceus</name>
    <dbReference type="NCBI Taxonomy" id="345631"/>
    <lineage>
        <taxon>Bacteria</taxon>
        <taxon>Pseudomonadati</taxon>
        <taxon>Thermodesulfobacteriota</taxon>
        <taxon>Desulfuromonadia</taxon>
        <taxon>Geobacterales</taxon>
        <taxon>Geobacteraceae</taxon>
        <taxon>Geobacter</taxon>
    </lineage>
</organism>
<dbReference type="GO" id="GO:0004427">
    <property type="term" value="F:inorganic diphosphate phosphatase activity"/>
    <property type="evidence" value="ECO:0007669"/>
    <property type="project" value="InterPro"/>
</dbReference>
<feature type="transmembrane region" description="Helical" evidence="9">
    <location>
        <begin position="80"/>
        <end position="99"/>
    </location>
</feature>
<keyword evidence="5" id="KW-1278">Translocase</keyword>
<dbReference type="EMBL" id="VLLN01000016">
    <property type="protein sequence ID" value="TWJ18339.1"/>
    <property type="molecule type" value="Genomic_DNA"/>
</dbReference>
<feature type="transmembrane region" description="Helical" evidence="9">
    <location>
        <begin position="56"/>
        <end position="74"/>
    </location>
</feature>
<keyword evidence="8 9" id="KW-0472">Membrane</keyword>
<protein>
    <submittedName>
        <fullName evidence="10">K(+)-stimulated pyrophosphate-energized sodium pump</fullName>
    </submittedName>
</protein>
<dbReference type="GO" id="GO:0016020">
    <property type="term" value="C:membrane"/>
    <property type="evidence" value="ECO:0007669"/>
    <property type="project" value="InterPro"/>
</dbReference>
<dbReference type="Pfam" id="PF03030">
    <property type="entry name" value="H_PPase"/>
    <property type="match status" value="1"/>
</dbReference>
<evidence type="ECO:0000256" key="3">
    <source>
        <dbReference type="ARBA" id="ARBA00022692"/>
    </source>
</evidence>
<evidence type="ECO:0000256" key="7">
    <source>
        <dbReference type="ARBA" id="ARBA00023065"/>
    </source>
</evidence>
<proteinExistence type="predicted"/>
<feature type="non-terminal residue" evidence="10">
    <location>
        <position position="130"/>
    </location>
</feature>
<comment type="caution">
    <text evidence="10">The sequence shown here is derived from an EMBL/GenBank/DDBJ whole genome shotgun (WGS) entry which is preliminary data.</text>
</comment>
<evidence type="ECO:0000256" key="9">
    <source>
        <dbReference type="SAM" id="Phobius"/>
    </source>
</evidence>
<gene>
    <name evidence="11" type="ORF">JN12_00811</name>
    <name evidence="10" type="ORF">JN12_02559</name>
</gene>
<dbReference type="Proteomes" id="UP000319449">
    <property type="component" value="Unassembled WGS sequence"/>
</dbReference>
<keyword evidence="6 9" id="KW-1133">Transmembrane helix</keyword>